<protein>
    <submittedName>
        <fullName evidence="3">Uncharacterized protein</fullName>
    </submittedName>
</protein>
<evidence type="ECO:0000256" key="1">
    <source>
        <dbReference type="SAM" id="Coils"/>
    </source>
</evidence>
<feature type="region of interest" description="Disordered" evidence="2">
    <location>
        <begin position="438"/>
        <end position="467"/>
    </location>
</feature>
<evidence type="ECO:0000256" key="2">
    <source>
        <dbReference type="SAM" id="MobiDB-lite"/>
    </source>
</evidence>
<keyword evidence="1" id="KW-0175">Coiled coil</keyword>
<evidence type="ECO:0000313" key="3">
    <source>
        <dbReference type="EMBL" id="KIY49765.1"/>
    </source>
</evidence>
<dbReference type="OrthoDB" id="654211at2759"/>
<accession>A0A0D7AHH8</accession>
<proteinExistence type="predicted"/>
<keyword evidence="4" id="KW-1185">Reference proteome</keyword>
<organism evidence="3 4">
    <name type="scientific">Fistulina hepatica ATCC 64428</name>
    <dbReference type="NCBI Taxonomy" id="1128425"/>
    <lineage>
        <taxon>Eukaryota</taxon>
        <taxon>Fungi</taxon>
        <taxon>Dikarya</taxon>
        <taxon>Basidiomycota</taxon>
        <taxon>Agaricomycotina</taxon>
        <taxon>Agaricomycetes</taxon>
        <taxon>Agaricomycetidae</taxon>
        <taxon>Agaricales</taxon>
        <taxon>Fistulinaceae</taxon>
        <taxon>Fistulina</taxon>
    </lineage>
</organism>
<dbReference type="EMBL" id="KN881721">
    <property type="protein sequence ID" value="KIY49765.1"/>
    <property type="molecule type" value="Genomic_DNA"/>
</dbReference>
<name>A0A0D7AHH8_9AGAR</name>
<dbReference type="Proteomes" id="UP000054144">
    <property type="component" value="Unassembled WGS sequence"/>
</dbReference>
<dbReference type="AlphaFoldDB" id="A0A0D7AHH8"/>
<gene>
    <name evidence="3" type="ORF">FISHEDRAFT_72397</name>
</gene>
<evidence type="ECO:0000313" key="4">
    <source>
        <dbReference type="Proteomes" id="UP000054144"/>
    </source>
</evidence>
<sequence length="499" mass="54851">MPAGRRTEAPQSRQARMAAQRPYRFSSRQVAFVPPSNTGTTWAYTPRPTVGSAQTRPTILRCLPVHRTSRLMPRPSRDTLVVLPQATNAPNVGQSPPPFGSRAFLPDTVRQPSRQGSQWSLKRLILANQESFCGLFKKARRDSADGADVPAQQLLPVPQILLATDMHAQIDDPLLAIRSLVHDLSEPMHTEGLQGILRRAAKNKRYWQKYQAPLAAMAADILEYANEVDARLHDIQHVWTHEDEQRRNSATDMELERDDAILRDLEAQREQLQGRAVEVLSQMLMVIGQAAAGASAHHIRRKRNFCPNDISVCPRRRMVEVIVNPGPPPPPETIPECCGAPLAWLGERGQGYIETSDHPLHPRTQLRARVPQTRENVASIVVSTATISSSEVASPSMSGVAPPSLDEAASLALDEVTPLPLDEIPPLSLNKVPPLSLDEVALPSSDSDPRAVQPPPQHATAGPANGSWDTGFASHGWNMLTRLKKTIWDVAEVALDVDL</sequence>
<feature type="region of interest" description="Disordered" evidence="2">
    <location>
        <begin position="87"/>
        <end position="116"/>
    </location>
</feature>
<reference evidence="3 4" key="1">
    <citation type="journal article" date="2015" name="Fungal Genet. Biol.">
        <title>Evolution of novel wood decay mechanisms in Agaricales revealed by the genome sequences of Fistulina hepatica and Cylindrobasidium torrendii.</title>
        <authorList>
            <person name="Floudas D."/>
            <person name="Held B.W."/>
            <person name="Riley R."/>
            <person name="Nagy L.G."/>
            <person name="Koehler G."/>
            <person name="Ransdell A.S."/>
            <person name="Younus H."/>
            <person name="Chow J."/>
            <person name="Chiniquy J."/>
            <person name="Lipzen A."/>
            <person name="Tritt A."/>
            <person name="Sun H."/>
            <person name="Haridas S."/>
            <person name="LaButti K."/>
            <person name="Ohm R.A."/>
            <person name="Kues U."/>
            <person name="Blanchette R.A."/>
            <person name="Grigoriev I.V."/>
            <person name="Minto R.E."/>
            <person name="Hibbett D.S."/>
        </authorList>
    </citation>
    <scope>NUCLEOTIDE SEQUENCE [LARGE SCALE GENOMIC DNA]</scope>
    <source>
        <strain evidence="3 4">ATCC 64428</strain>
    </source>
</reference>
<feature type="coiled-coil region" evidence="1">
    <location>
        <begin position="255"/>
        <end position="282"/>
    </location>
</feature>
<feature type="region of interest" description="Disordered" evidence="2">
    <location>
        <begin position="1"/>
        <end position="23"/>
    </location>
</feature>